<evidence type="ECO:0000313" key="1">
    <source>
        <dbReference type="EMBL" id="CAM9771365.1"/>
    </source>
</evidence>
<organism evidence="1 2">
    <name type="scientific">Rangifer tarandus platyrhynchus</name>
    <name type="common">Svalbard reindeer</name>
    <dbReference type="NCBI Taxonomy" id="3082113"/>
    <lineage>
        <taxon>Eukaryota</taxon>
        <taxon>Metazoa</taxon>
        <taxon>Chordata</taxon>
        <taxon>Craniata</taxon>
        <taxon>Vertebrata</taxon>
        <taxon>Euteleostomi</taxon>
        <taxon>Mammalia</taxon>
        <taxon>Eutheria</taxon>
        <taxon>Laurasiatheria</taxon>
        <taxon>Artiodactyla</taxon>
        <taxon>Ruminantia</taxon>
        <taxon>Pecora</taxon>
        <taxon>Cervidae</taxon>
        <taxon>Odocoileinae</taxon>
        <taxon>Rangifer</taxon>
    </lineage>
</organism>
<proteinExistence type="predicted"/>
<dbReference type="EMBL" id="OX596101">
    <property type="protein sequence ID" value="CAM9771365.1"/>
    <property type="molecule type" value="Genomic_DNA"/>
</dbReference>
<reference evidence="1" key="1">
    <citation type="submission" date="2023-05" db="EMBL/GenBank/DDBJ databases">
        <authorList>
            <consortium name="ELIXIR-Norway"/>
        </authorList>
    </citation>
    <scope>NUCLEOTIDE SEQUENCE</scope>
</reference>
<dbReference type="Proteomes" id="UP001162501">
    <property type="component" value="Chromosome 17"/>
</dbReference>
<evidence type="ECO:0000313" key="2">
    <source>
        <dbReference type="Proteomes" id="UP001162501"/>
    </source>
</evidence>
<name>A0AC59YK17_RANTA</name>
<reference evidence="1" key="2">
    <citation type="submission" date="2025-03" db="EMBL/GenBank/DDBJ databases">
        <authorList>
            <consortium name="ELIXIR-Norway"/>
            <consortium name="Elixir Norway"/>
        </authorList>
    </citation>
    <scope>NUCLEOTIDE SEQUENCE</scope>
</reference>
<protein>
    <submittedName>
        <fullName evidence="1">Uncharacterized protein</fullName>
    </submittedName>
</protein>
<sequence>MRSGGSPSPQGPRREAFGPPVAFLWLTREGGVLVPTTSPVSHLLKQPHAGRAPDSGFTHARSLRADTLQVSAEDRGAAHHMKAEAQLTARALPAQQRGTSHLGF</sequence>
<gene>
    <name evidence="1" type="ORF">MRATA1EN22A_LOCUS7224</name>
</gene>
<accession>A0AC59YK17</accession>